<keyword evidence="4 6" id="KW-1015">Disulfide bond</keyword>
<feature type="non-terminal residue" evidence="8">
    <location>
        <position position="1"/>
    </location>
</feature>
<evidence type="ECO:0000313" key="8">
    <source>
        <dbReference type="EMBL" id="KAL3848342.1"/>
    </source>
</evidence>
<evidence type="ECO:0000256" key="5">
    <source>
        <dbReference type="ARBA" id="ARBA00023180"/>
    </source>
</evidence>
<feature type="non-terminal residue" evidence="8">
    <location>
        <position position="186"/>
    </location>
</feature>
<evidence type="ECO:0000313" key="9">
    <source>
        <dbReference type="Proteomes" id="UP001634394"/>
    </source>
</evidence>
<protein>
    <recommendedName>
        <fullName evidence="7">EGF-like domain-containing protein</fullName>
    </recommendedName>
</protein>
<reference evidence="8 9" key="1">
    <citation type="submission" date="2024-11" db="EMBL/GenBank/DDBJ databases">
        <title>Chromosome-level genome assembly of the freshwater bivalve Anodonta woodiana.</title>
        <authorList>
            <person name="Chen X."/>
        </authorList>
    </citation>
    <scope>NUCLEOTIDE SEQUENCE [LARGE SCALE GENOMIC DNA]</scope>
    <source>
        <strain evidence="8">MN2024</strain>
        <tissue evidence="8">Gills</tissue>
    </source>
</reference>
<dbReference type="Pfam" id="PF00008">
    <property type="entry name" value="EGF"/>
    <property type="match status" value="1"/>
</dbReference>
<keyword evidence="5" id="KW-0325">Glycoprotein</keyword>
<dbReference type="SUPFAM" id="SSF57196">
    <property type="entry name" value="EGF/Laminin"/>
    <property type="match status" value="1"/>
</dbReference>
<dbReference type="SUPFAM" id="SSF82671">
    <property type="entry name" value="SEA domain"/>
    <property type="match status" value="1"/>
</dbReference>
<sequence>ASLVEITGLLFNETFMFDVNDRTSQGFSIQEQKFCSDIKRYFSNGPLSRAFDECYVLKMSLSPERKITFHLIFGDVLTASLKDSVINQLETNAPSYTIDNRMLLEIGDLFLISGNYNVTLHPVNISGTNTFFPTIAPTPSSEVIKTTLEIRHCLRQPCLNGGTCREQFDSFTCTCITGWTGFDCSQ</sequence>
<keyword evidence="3" id="KW-0677">Repeat</keyword>
<dbReference type="CDD" id="cd00054">
    <property type="entry name" value="EGF_CA"/>
    <property type="match status" value="1"/>
</dbReference>
<dbReference type="Gene3D" id="2.10.25.10">
    <property type="entry name" value="Laminin"/>
    <property type="match status" value="1"/>
</dbReference>
<gene>
    <name evidence="8" type="ORF">ACJMK2_019210</name>
</gene>
<dbReference type="Proteomes" id="UP001634394">
    <property type="component" value="Unassembled WGS sequence"/>
</dbReference>
<comment type="caution">
    <text evidence="6">Lacks conserved residue(s) required for the propagation of feature annotation.</text>
</comment>
<dbReference type="InterPro" id="IPR036364">
    <property type="entry name" value="SEA_dom_sf"/>
</dbReference>
<dbReference type="PROSITE" id="PS50026">
    <property type="entry name" value="EGF_3"/>
    <property type="match status" value="1"/>
</dbReference>
<keyword evidence="9" id="KW-1185">Reference proteome</keyword>
<dbReference type="AlphaFoldDB" id="A0ABD3UFR4"/>
<feature type="domain" description="EGF-like" evidence="7">
    <location>
        <begin position="149"/>
        <end position="185"/>
    </location>
</feature>
<proteinExistence type="predicted"/>
<evidence type="ECO:0000256" key="6">
    <source>
        <dbReference type="PROSITE-ProRule" id="PRU00076"/>
    </source>
</evidence>
<evidence type="ECO:0000256" key="4">
    <source>
        <dbReference type="ARBA" id="ARBA00023157"/>
    </source>
</evidence>
<evidence type="ECO:0000259" key="7">
    <source>
        <dbReference type="PROSITE" id="PS50026"/>
    </source>
</evidence>
<comment type="caution">
    <text evidence="8">The sequence shown here is derived from an EMBL/GenBank/DDBJ whole genome shotgun (WGS) entry which is preliminary data.</text>
</comment>
<evidence type="ECO:0000256" key="1">
    <source>
        <dbReference type="ARBA" id="ARBA00022536"/>
    </source>
</evidence>
<dbReference type="PROSITE" id="PS00022">
    <property type="entry name" value="EGF_1"/>
    <property type="match status" value="1"/>
</dbReference>
<name>A0ABD3UFR4_SINWO</name>
<evidence type="ECO:0000256" key="2">
    <source>
        <dbReference type="ARBA" id="ARBA00022729"/>
    </source>
</evidence>
<dbReference type="SMART" id="SM00181">
    <property type="entry name" value="EGF"/>
    <property type="match status" value="1"/>
</dbReference>
<evidence type="ECO:0000256" key="3">
    <source>
        <dbReference type="ARBA" id="ARBA00022737"/>
    </source>
</evidence>
<accession>A0ABD3UFR4</accession>
<dbReference type="InterPro" id="IPR001881">
    <property type="entry name" value="EGF-like_Ca-bd_dom"/>
</dbReference>
<keyword evidence="1 6" id="KW-0245">EGF-like domain</keyword>
<organism evidence="8 9">
    <name type="scientific">Sinanodonta woodiana</name>
    <name type="common">Chinese pond mussel</name>
    <name type="synonym">Anodonta woodiana</name>
    <dbReference type="NCBI Taxonomy" id="1069815"/>
    <lineage>
        <taxon>Eukaryota</taxon>
        <taxon>Metazoa</taxon>
        <taxon>Spiralia</taxon>
        <taxon>Lophotrochozoa</taxon>
        <taxon>Mollusca</taxon>
        <taxon>Bivalvia</taxon>
        <taxon>Autobranchia</taxon>
        <taxon>Heteroconchia</taxon>
        <taxon>Palaeoheterodonta</taxon>
        <taxon>Unionida</taxon>
        <taxon>Unionoidea</taxon>
        <taxon>Unionidae</taxon>
        <taxon>Unioninae</taxon>
        <taxon>Sinanodonta</taxon>
    </lineage>
</organism>
<dbReference type="InterPro" id="IPR000742">
    <property type="entry name" value="EGF"/>
</dbReference>
<keyword evidence="2" id="KW-0732">Signal</keyword>
<dbReference type="SMART" id="SM00179">
    <property type="entry name" value="EGF_CA"/>
    <property type="match status" value="1"/>
</dbReference>
<feature type="disulfide bond" evidence="6">
    <location>
        <begin position="175"/>
        <end position="184"/>
    </location>
</feature>
<dbReference type="FunFam" id="2.10.25.10:FF:000173">
    <property type="entry name" value="Neurogenic locus notch protein 2"/>
    <property type="match status" value="1"/>
</dbReference>
<dbReference type="PROSITE" id="PS01186">
    <property type="entry name" value="EGF_2"/>
    <property type="match status" value="1"/>
</dbReference>
<dbReference type="EMBL" id="JBJQND010000016">
    <property type="protein sequence ID" value="KAL3848342.1"/>
    <property type="molecule type" value="Genomic_DNA"/>
</dbReference>